<organism evidence="2 3">
    <name type="scientific">Tuber magnatum</name>
    <name type="common">white Piedmont truffle</name>
    <dbReference type="NCBI Taxonomy" id="42249"/>
    <lineage>
        <taxon>Eukaryota</taxon>
        <taxon>Fungi</taxon>
        <taxon>Dikarya</taxon>
        <taxon>Ascomycota</taxon>
        <taxon>Pezizomycotina</taxon>
        <taxon>Pezizomycetes</taxon>
        <taxon>Pezizales</taxon>
        <taxon>Tuberaceae</taxon>
        <taxon>Tuber</taxon>
    </lineage>
</organism>
<evidence type="ECO:0000313" key="2">
    <source>
        <dbReference type="EMBL" id="PWW72962.1"/>
    </source>
</evidence>
<feature type="compositionally biased region" description="Low complexity" evidence="1">
    <location>
        <begin position="72"/>
        <end position="87"/>
    </location>
</feature>
<comment type="caution">
    <text evidence="2">The sequence shown here is derived from an EMBL/GenBank/DDBJ whole genome shotgun (WGS) entry which is preliminary data.</text>
</comment>
<proteinExistence type="predicted"/>
<dbReference type="OrthoDB" id="5428472at2759"/>
<reference evidence="2 3" key="1">
    <citation type="submission" date="2018-03" db="EMBL/GenBank/DDBJ databases">
        <title>Genomes of Pezizomycetes fungi and the evolution of truffles.</title>
        <authorList>
            <person name="Murat C."/>
            <person name="Payen T."/>
            <person name="Noel B."/>
            <person name="Kuo A."/>
            <person name="Martin F.M."/>
        </authorList>
    </citation>
    <scope>NUCLEOTIDE SEQUENCE [LARGE SCALE GENOMIC DNA]</scope>
    <source>
        <strain evidence="2">091103-1</strain>
    </source>
</reference>
<feature type="compositionally biased region" description="Low complexity" evidence="1">
    <location>
        <begin position="97"/>
        <end position="140"/>
    </location>
</feature>
<name>A0A317SEW4_9PEZI</name>
<dbReference type="EMBL" id="PYWC01000090">
    <property type="protein sequence ID" value="PWW72962.1"/>
    <property type="molecule type" value="Genomic_DNA"/>
</dbReference>
<sequence>METSQTASVDSQQGSEQAPVRPPLQGQPPAPSRPVRTTYILARPPRNSNLFASNPFSRRLRLQIQQYPYPVPSGNPSSPIAIAAPNSPASPCPGTPATPASSSSNTTATTSTMAPTTGSTAATSTISPNIPTTNTTTSTTTRALRPTPIYNLASPPLRRSRRGLKVTVPDSKCAVAVFRPDSTAGHTLGSSRGPGYLLEFALALQLGLGQCWRSVWRASKWIWARTGWPGEAVWRKTGDLQGGQAVWVLEVFAVATRGDGGGGCGGGRKAVAANAVGVQVAGRVGANVWVEKGAGVGVLDGLYFCSSSGIPFAHAVG</sequence>
<gene>
    <name evidence="2" type="ORF">C7212DRAFT_347490</name>
</gene>
<feature type="region of interest" description="Disordered" evidence="1">
    <location>
        <begin position="1"/>
        <end position="54"/>
    </location>
</feature>
<dbReference type="AlphaFoldDB" id="A0A317SEW4"/>
<feature type="region of interest" description="Disordered" evidence="1">
    <location>
        <begin position="68"/>
        <end position="140"/>
    </location>
</feature>
<protein>
    <submittedName>
        <fullName evidence="2">Uncharacterized protein</fullName>
    </submittedName>
</protein>
<feature type="compositionally biased region" description="Pro residues" evidence="1">
    <location>
        <begin position="20"/>
        <end position="32"/>
    </location>
</feature>
<accession>A0A317SEW4</accession>
<evidence type="ECO:0000256" key="1">
    <source>
        <dbReference type="SAM" id="MobiDB-lite"/>
    </source>
</evidence>
<feature type="compositionally biased region" description="Polar residues" evidence="1">
    <location>
        <begin position="1"/>
        <end position="16"/>
    </location>
</feature>
<evidence type="ECO:0000313" key="3">
    <source>
        <dbReference type="Proteomes" id="UP000246991"/>
    </source>
</evidence>
<dbReference type="Proteomes" id="UP000246991">
    <property type="component" value="Unassembled WGS sequence"/>
</dbReference>
<keyword evidence="3" id="KW-1185">Reference proteome</keyword>